<feature type="transmembrane region" description="Helical" evidence="1">
    <location>
        <begin position="12"/>
        <end position="30"/>
    </location>
</feature>
<dbReference type="Proteomes" id="UP000321922">
    <property type="component" value="Unassembled WGS sequence"/>
</dbReference>
<accession>A0A511QI83</accession>
<dbReference type="AlphaFoldDB" id="A0A511QI83"/>
<name>A0A511QI83_9VIBR</name>
<protein>
    <submittedName>
        <fullName evidence="2">Uncharacterized protein</fullName>
    </submittedName>
</protein>
<gene>
    <name evidence="2" type="ORF">VSA01S_22740</name>
</gene>
<keyword evidence="3" id="KW-1185">Reference proteome</keyword>
<keyword evidence="1" id="KW-0812">Transmembrane</keyword>
<dbReference type="OrthoDB" id="7068058at2"/>
<dbReference type="RefSeq" id="WP_039982292.1">
    <property type="nucleotide sequence ID" value="NZ_BAOJ01000098.1"/>
</dbReference>
<keyword evidence="1" id="KW-1133">Transmembrane helix</keyword>
<sequence length="259" mass="30039">MSNGTPPFSSQLLIAVIPIFLGSFLFAGVLESYKKDQGIQKELIKDYYRPMRDLQGSCSSSHNELFLKHEELSGSYQLVFNELVHMSMTPSSKLGRDYEAIPLSIFKANNELKKKIQGLKTTVEKCRADLFYKYEELALATGTYPEFVKLAEKRATEINVIYSERTKKAKENTKEIDPNKLIPLMREMVSIDLTDDANKFRLMDKMEKIFEPTKQQSLIMAESEQLIYQKEYEFFQSLHKLYANEISEKHSDGFFSWVF</sequence>
<organism evidence="2 3">
    <name type="scientific">Vibrio sagamiensis NBRC 104589</name>
    <dbReference type="NCBI Taxonomy" id="1219064"/>
    <lineage>
        <taxon>Bacteria</taxon>
        <taxon>Pseudomonadati</taxon>
        <taxon>Pseudomonadota</taxon>
        <taxon>Gammaproteobacteria</taxon>
        <taxon>Vibrionales</taxon>
        <taxon>Vibrionaceae</taxon>
        <taxon>Vibrio</taxon>
    </lineage>
</organism>
<dbReference type="EMBL" id="BJXJ01000020">
    <property type="protein sequence ID" value="GEM76162.1"/>
    <property type="molecule type" value="Genomic_DNA"/>
</dbReference>
<evidence type="ECO:0000256" key="1">
    <source>
        <dbReference type="SAM" id="Phobius"/>
    </source>
</evidence>
<evidence type="ECO:0000313" key="2">
    <source>
        <dbReference type="EMBL" id="GEM76162.1"/>
    </source>
</evidence>
<comment type="caution">
    <text evidence="2">The sequence shown here is derived from an EMBL/GenBank/DDBJ whole genome shotgun (WGS) entry which is preliminary data.</text>
</comment>
<reference evidence="2 3" key="1">
    <citation type="submission" date="2019-07" db="EMBL/GenBank/DDBJ databases">
        <title>Whole genome shotgun sequence of Vibrio sagamiensis NBRC 104589.</title>
        <authorList>
            <person name="Hosoyama A."/>
            <person name="Uohara A."/>
            <person name="Ohji S."/>
            <person name="Ichikawa N."/>
        </authorList>
    </citation>
    <scope>NUCLEOTIDE SEQUENCE [LARGE SCALE GENOMIC DNA]</scope>
    <source>
        <strain evidence="2 3">NBRC 104589</strain>
    </source>
</reference>
<proteinExistence type="predicted"/>
<evidence type="ECO:0000313" key="3">
    <source>
        <dbReference type="Proteomes" id="UP000321922"/>
    </source>
</evidence>
<keyword evidence="1" id="KW-0472">Membrane</keyword>